<dbReference type="PANTHER" id="PTHR33531">
    <property type="entry name" value="RUBRERYTHRIN SUBFAMILY"/>
    <property type="match status" value="1"/>
</dbReference>
<dbReference type="STRING" id="115783.SAMN02745119_02699"/>
<reference evidence="3" key="1">
    <citation type="submission" date="2017-02" db="EMBL/GenBank/DDBJ databases">
        <authorList>
            <person name="Varghese N."/>
            <person name="Submissions S."/>
        </authorList>
    </citation>
    <scope>NUCLEOTIDE SEQUENCE [LARGE SCALE GENOMIC DNA]</scope>
    <source>
        <strain evidence="3">ATCC BAA-34</strain>
    </source>
</reference>
<dbReference type="Proteomes" id="UP000190102">
    <property type="component" value="Unassembled WGS sequence"/>
</dbReference>
<dbReference type="PANTHER" id="PTHR33531:SF7">
    <property type="entry name" value="HYPOTHETICAL MEMBRANE PROTEIN, CONSERVED"/>
    <property type="match status" value="1"/>
</dbReference>
<dbReference type="OrthoDB" id="281675at2"/>
<dbReference type="InterPro" id="IPR012347">
    <property type="entry name" value="Ferritin-like"/>
</dbReference>
<evidence type="ECO:0000259" key="1">
    <source>
        <dbReference type="Pfam" id="PF02915"/>
    </source>
</evidence>
<gene>
    <name evidence="2" type="ORF">SAMN02745119_02699</name>
</gene>
<name>A0A1T4R5A4_9BACT</name>
<keyword evidence="3" id="KW-1185">Reference proteome</keyword>
<dbReference type="AlphaFoldDB" id="A0A1T4R5A4"/>
<dbReference type="InterPro" id="IPR009078">
    <property type="entry name" value="Ferritin-like_SF"/>
</dbReference>
<evidence type="ECO:0000313" key="3">
    <source>
        <dbReference type="Proteomes" id="UP000190102"/>
    </source>
</evidence>
<sequence>MGKEYSVQEALKLAIKAEKDSMDFYARAASVAKNERAKKVLEMLAAEEATHVKHFFDHYKGTEFGDLQSFMATPVDTKNPTYMKLEKAISEEMGEQKALELALVEEKDCIGQYTQLAAGVVDPMVKAIFERVVKETEGHYALIEAEYAHIMGMVNDSDMDTFVRE</sequence>
<evidence type="ECO:0000313" key="2">
    <source>
        <dbReference type="EMBL" id="SKA11067.1"/>
    </source>
</evidence>
<accession>A0A1T4R5A4</accession>
<dbReference type="GO" id="GO:0046872">
    <property type="term" value="F:metal ion binding"/>
    <property type="evidence" value="ECO:0007669"/>
    <property type="project" value="InterPro"/>
</dbReference>
<organism evidence="2 3">
    <name type="scientific">Trichlorobacter thiogenes</name>
    <dbReference type="NCBI Taxonomy" id="115783"/>
    <lineage>
        <taxon>Bacteria</taxon>
        <taxon>Pseudomonadati</taxon>
        <taxon>Thermodesulfobacteriota</taxon>
        <taxon>Desulfuromonadia</taxon>
        <taxon>Geobacterales</taxon>
        <taxon>Geobacteraceae</taxon>
        <taxon>Trichlorobacter</taxon>
    </lineage>
</organism>
<dbReference type="SUPFAM" id="SSF47240">
    <property type="entry name" value="Ferritin-like"/>
    <property type="match status" value="1"/>
</dbReference>
<protein>
    <submittedName>
        <fullName evidence="2">Rubrerythrin</fullName>
    </submittedName>
</protein>
<dbReference type="CDD" id="cd01045">
    <property type="entry name" value="Ferritin_like_AB"/>
    <property type="match status" value="1"/>
</dbReference>
<dbReference type="RefSeq" id="WP_078790942.1">
    <property type="nucleotide sequence ID" value="NZ_FUWR01000017.1"/>
</dbReference>
<dbReference type="GO" id="GO:0016491">
    <property type="term" value="F:oxidoreductase activity"/>
    <property type="evidence" value="ECO:0007669"/>
    <property type="project" value="InterPro"/>
</dbReference>
<proteinExistence type="predicted"/>
<feature type="domain" description="Rubrerythrin diiron-binding" evidence="1">
    <location>
        <begin position="9"/>
        <end position="146"/>
    </location>
</feature>
<dbReference type="EMBL" id="FUWR01000017">
    <property type="protein sequence ID" value="SKA11067.1"/>
    <property type="molecule type" value="Genomic_DNA"/>
</dbReference>
<dbReference type="InterPro" id="IPR003251">
    <property type="entry name" value="Rr_diiron-bd_dom"/>
</dbReference>
<dbReference type="Pfam" id="PF02915">
    <property type="entry name" value="Rubrerythrin"/>
    <property type="match status" value="1"/>
</dbReference>
<dbReference type="Gene3D" id="1.20.1260.10">
    <property type="match status" value="1"/>
</dbReference>